<gene>
    <name evidence="1" type="ORF">AWB83_04700</name>
</gene>
<proteinExistence type="predicted"/>
<dbReference type="AlphaFoldDB" id="A0A158CWS7"/>
<dbReference type="EMBL" id="FCOB02000023">
    <property type="protein sequence ID" value="SAK86047.1"/>
    <property type="molecule type" value="Genomic_DNA"/>
</dbReference>
<organism evidence="1 2">
    <name type="scientific">Caballeronia ptereochthonis</name>
    <dbReference type="NCBI Taxonomy" id="1777144"/>
    <lineage>
        <taxon>Bacteria</taxon>
        <taxon>Pseudomonadati</taxon>
        <taxon>Pseudomonadota</taxon>
        <taxon>Betaproteobacteria</taxon>
        <taxon>Burkholderiales</taxon>
        <taxon>Burkholderiaceae</taxon>
        <taxon>Caballeronia</taxon>
    </lineage>
</organism>
<sequence>MHFYGIPYPQNGYIFLETNLLNYGGSNWFIEESYLKSEAKFVVVENFEEESRLHDDRTMVRVLLRRHLNYQPSRFTSGPYWLDLHVAGRHYPYYGLSEQKAQELVCRFLLEHVTGVAPTRH</sequence>
<name>A0A158CWS7_9BURK</name>
<dbReference type="Proteomes" id="UP000054978">
    <property type="component" value="Unassembled WGS sequence"/>
</dbReference>
<protein>
    <submittedName>
        <fullName evidence="1">Uncharacterized protein</fullName>
    </submittedName>
</protein>
<accession>A0A158CWS7</accession>
<evidence type="ECO:0000313" key="2">
    <source>
        <dbReference type="Proteomes" id="UP000054978"/>
    </source>
</evidence>
<reference evidence="1" key="1">
    <citation type="submission" date="2016-01" db="EMBL/GenBank/DDBJ databases">
        <authorList>
            <person name="Peeters C."/>
        </authorList>
    </citation>
    <scope>NUCLEOTIDE SEQUENCE [LARGE SCALE GENOMIC DNA]</scope>
    <source>
        <strain evidence="1">LMG 29326</strain>
    </source>
</reference>
<keyword evidence="2" id="KW-1185">Reference proteome</keyword>
<comment type="caution">
    <text evidence="1">The sequence shown here is derived from an EMBL/GenBank/DDBJ whole genome shotgun (WGS) entry which is preliminary data.</text>
</comment>
<evidence type="ECO:0000313" key="1">
    <source>
        <dbReference type="EMBL" id="SAK86047.1"/>
    </source>
</evidence>